<dbReference type="AlphaFoldDB" id="A0A0H5RGI4"/>
<sequence>LFTPERKQIAVLVQSLIFYVERPLVACFSRISGLNDSSFSSPSSIPISFSLNARDCAMDFTSSAQLETPPPRLLIVSDHICLRGSCDKTIVDLRGLSLHLLDGDRNTGDFVRFSIREVSP</sequence>
<name>A0A0H5RGI4_9EUKA</name>
<dbReference type="EMBL" id="HACM01012691">
    <property type="protein sequence ID" value="CRZ13133.1"/>
    <property type="molecule type" value="Transcribed_RNA"/>
</dbReference>
<feature type="non-terminal residue" evidence="1">
    <location>
        <position position="120"/>
    </location>
</feature>
<reference evidence="1" key="1">
    <citation type="submission" date="2015-04" db="EMBL/GenBank/DDBJ databases">
        <title>The genome sequence of the plant pathogenic Rhizarian Plasmodiophora brassicae reveals insights in its biotrophic life cycle and the origin of chitin synthesis.</title>
        <authorList>
            <person name="Schwelm A."/>
            <person name="Fogelqvist J."/>
            <person name="Knaust A."/>
            <person name="Julke S."/>
            <person name="Lilja T."/>
            <person name="Dhandapani V."/>
            <person name="Bonilla-Rosso G."/>
            <person name="Karlsson M."/>
            <person name="Shevchenko A."/>
            <person name="Choi S.R."/>
            <person name="Kim H.G."/>
            <person name="Park J.Y."/>
            <person name="Lim Y.P."/>
            <person name="Ludwig-Muller J."/>
            <person name="Dixelius C."/>
        </authorList>
    </citation>
    <scope>NUCLEOTIDE SEQUENCE</scope>
    <source>
        <tissue evidence="1">Potato root galls</tissue>
    </source>
</reference>
<organism evidence="1">
    <name type="scientific">Spongospora subterranea</name>
    <dbReference type="NCBI Taxonomy" id="70186"/>
    <lineage>
        <taxon>Eukaryota</taxon>
        <taxon>Sar</taxon>
        <taxon>Rhizaria</taxon>
        <taxon>Endomyxa</taxon>
        <taxon>Phytomyxea</taxon>
        <taxon>Plasmodiophorida</taxon>
        <taxon>Plasmodiophoridae</taxon>
        <taxon>Spongospora</taxon>
    </lineage>
</organism>
<evidence type="ECO:0000313" key="1">
    <source>
        <dbReference type="EMBL" id="CRZ13133.1"/>
    </source>
</evidence>
<accession>A0A0H5RGI4</accession>
<protein>
    <submittedName>
        <fullName evidence="1">Uncharacterized protein</fullName>
    </submittedName>
</protein>
<proteinExistence type="predicted"/>
<feature type="non-terminal residue" evidence="1">
    <location>
        <position position="1"/>
    </location>
</feature>